<feature type="coiled-coil region" evidence="1">
    <location>
        <begin position="43"/>
        <end position="77"/>
    </location>
</feature>
<keyword evidence="3" id="KW-1185">Reference proteome</keyword>
<name>A0A6A5K809_9PLEO</name>
<dbReference type="Proteomes" id="UP000800040">
    <property type="component" value="Unassembled WGS sequence"/>
</dbReference>
<dbReference type="AlphaFoldDB" id="A0A6A5K809"/>
<dbReference type="OrthoDB" id="3777090at2759"/>
<evidence type="ECO:0000256" key="1">
    <source>
        <dbReference type="SAM" id="Coils"/>
    </source>
</evidence>
<sequence>MSSLGDMQRQVSQVLGEAKAQGYKIEDVISEEMQDHFQVMAELKTAREYIREAESREQDLRVENASLFNKLKEKETEIEDQPAEFKALKVDLQQAHRSIDCYKLLADDSQRRAERYQHKLAVAIKDQVDSDALRTKVDRLQTELEQHQTTILRLQDENRKTAEMFDSLQTKLVAVQAQASVVESESEEFSETFAALIDTLERENSSVAASLNNKTMLLQKTETLYNMVASEVTPLNSFCNRAVQMLRIYQGLFQHLSDTRAMDIADLPQKLDDLIAGAVVDLHLYEGIHDTLSGPGGVAEEKVRMELNGIFTSAGEMLGSFNRIKADVVTFLERLHSEPTTWFAMRAKFGMTGKRYSLR</sequence>
<gene>
    <name evidence="2" type="ORF">BDW02DRAFT_573936</name>
</gene>
<keyword evidence="1" id="KW-0175">Coiled coil</keyword>
<organism evidence="2 3">
    <name type="scientific">Decorospora gaudefroyi</name>
    <dbReference type="NCBI Taxonomy" id="184978"/>
    <lineage>
        <taxon>Eukaryota</taxon>
        <taxon>Fungi</taxon>
        <taxon>Dikarya</taxon>
        <taxon>Ascomycota</taxon>
        <taxon>Pezizomycotina</taxon>
        <taxon>Dothideomycetes</taxon>
        <taxon>Pleosporomycetidae</taxon>
        <taxon>Pleosporales</taxon>
        <taxon>Pleosporineae</taxon>
        <taxon>Pleosporaceae</taxon>
        <taxon>Decorospora</taxon>
    </lineage>
</organism>
<dbReference type="EMBL" id="ML975441">
    <property type="protein sequence ID" value="KAF1829483.1"/>
    <property type="molecule type" value="Genomic_DNA"/>
</dbReference>
<evidence type="ECO:0000313" key="3">
    <source>
        <dbReference type="Proteomes" id="UP000800040"/>
    </source>
</evidence>
<reference evidence="2" key="1">
    <citation type="submission" date="2020-01" db="EMBL/GenBank/DDBJ databases">
        <authorList>
            <consortium name="DOE Joint Genome Institute"/>
            <person name="Haridas S."/>
            <person name="Albert R."/>
            <person name="Binder M."/>
            <person name="Bloem J."/>
            <person name="Labutti K."/>
            <person name="Salamov A."/>
            <person name="Andreopoulos B."/>
            <person name="Baker S.E."/>
            <person name="Barry K."/>
            <person name="Bills G."/>
            <person name="Bluhm B.H."/>
            <person name="Cannon C."/>
            <person name="Castanera R."/>
            <person name="Culley D.E."/>
            <person name="Daum C."/>
            <person name="Ezra D."/>
            <person name="Gonzalez J.B."/>
            <person name="Henrissat B."/>
            <person name="Kuo A."/>
            <person name="Liang C."/>
            <person name="Lipzen A."/>
            <person name="Lutzoni F."/>
            <person name="Magnuson J."/>
            <person name="Mondo S."/>
            <person name="Nolan M."/>
            <person name="Ohm R."/>
            <person name="Pangilinan J."/>
            <person name="Park H.-J."/>
            <person name="Ramirez L."/>
            <person name="Alfaro M."/>
            <person name="Sun H."/>
            <person name="Tritt A."/>
            <person name="Yoshinaga Y."/>
            <person name="Zwiers L.-H."/>
            <person name="Turgeon B.G."/>
            <person name="Goodwin S.B."/>
            <person name="Spatafora J.W."/>
            <person name="Crous P.W."/>
            <person name="Grigoriev I.V."/>
        </authorList>
    </citation>
    <scope>NUCLEOTIDE SEQUENCE</scope>
    <source>
        <strain evidence="2">P77</strain>
    </source>
</reference>
<proteinExistence type="predicted"/>
<protein>
    <submittedName>
        <fullName evidence="2">Uncharacterized protein</fullName>
    </submittedName>
</protein>
<evidence type="ECO:0000313" key="2">
    <source>
        <dbReference type="EMBL" id="KAF1829483.1"/>
    </source>
</evidence>
<accession>A0A6A5K809</accession>
<feature type="coiled-coil region" evidence="1">
    <location>
        <begin position="130"/>
        <end position="164"/>
    </location>
</feature>
<dbReference type="Gene3D" id="1.10.287.1490">
    <property type="match status" value="1"/>
</dbReference>